<dbReference type="RefSeq" id="WP_101332095.1">
    <property type="nucleotide sequence ID" value="NZ_PJNH01000003.1"/>
</dbReference>
<dbReference type="Pfam" id="PF08666">
    <property type="entry name" value="SAF"/>
    <property type="match status" value="1"/>
</dbReference>
<dbReference type="NCBIfam" id="TIGR03177">
    <property type="entry name" value="pilus_cpaB"/>
    <property type="match status" value="1"/>
</dbReference>
<dbReference type="InterPro" id="IPR031571">
    <property type="entry name" value="RcpC_dom"/>
</dbReference>
<gene>
    <name evidence="2" type="primary">cpaB</name>
    <name evidence="2" type="ORF">CEY16_11050</name>
</gene>
<proteinExistence type="predicted"/>
<dbReference type="AlphaFoldDB" id="A0A2I0QSF5"/>
<name>A0A2I0QSF5_9BACI</name>
<feature type="domain" description="SAF" evidence="1">
    <location>
        <begin position="40"/>
        <end position="102"/>
    </location>
</feature>
<dbReference type="Proteomes" id="UP000243524">
    <property type="component" value="Unassembled WGS sequence"/>
</dbReference>
<dbReference type="Gene3D" id="3.90.1210.10">
    <property type="entry name" value="Antifreeze-like/N-acetylneuraminic acid synthase C-terminal domain"/>
    <property type="match status" value="1"/>
</dbReference>
<evidence type="ECO:0000313" key="3">
    <source>
        <dbReference type="Proteomes" id="UP000243524"/>
    </source>
</evidence>
<dbReference type="InterPro" id="IPR013974">
    <property type="entry name" value="SAF"/>
</dbReference>
<comment type="caution">
    <text evidence="2">The sequence shown here is derived from an EMBL/GenBank/DDBJ whole genome shotgun (WGS) entry which is preliminary data.</text>
</comment>
<evidence type="ECO:0000313" key="2">
    <source>
        <dbReference type="EMBL" id="PKR77267.1"/>
    </source>
</evidence>
<dbReference type="SMART" id="SM00858">
    <property type="entry name" value="SAF"/>
    <property type="match status" value="1"/>
</dbReference>
<organism evidence="2 3">
    <name type="scientific">Halalkalibacillus sediminis</name>
    <dbReference type="NCBI Taxonomy" id="2018042"/>
    <lineage>
        <taxon>Bacteria</taxon>
        <taxon>Bacillati</taxon>
        <taxon>Bacillota</taxon>
        <taxon>Bacilli</taxon>
        <taxon>Bacillales</taxon>
        <taxon>Bacillaceae</taxon>
        <taxon>Halalkalibacillus</taxon>
    </lineage>
</organism>
<protein>
    <submittedName>
        <fullName evidence="2">Flp pilus assembly protein CpaB</fullName>
    </submittedName>
</protein>
<evidence type="ECO:0000259" key="1">
    <source>
        <dbReference type="SMART" id="SM00858"/>
    </source>
</evidence>
<dbReference type="EMBL" id="PJNH01000003">
    <property type="protein sequence ID" value="PKR77267.1"/>
    <property type="molecule type" value="Genomic_DNA"/>
</dbReference>
<dbReference type="InterPro" id="IPR017592">
    <property type="entry name" value="Pilus_assmbl_Flp-typ_CpaB"/>
</dbReference>
<dbReference type="CDD" id="cd11614">
    <property type="entry name" value="SAF_CpaB_FlgA_like"/>
    <property type="match status" value="1"/>
</dbReference>
<dbReference type="OrthoDB" id="1757906at2"/>
<dbReference type="Pfam" id="PF16976">
    <property type="entry name" value="RcpC"/>
    <property type="match status" value="1"/>
</dbReference>
<sequence>MQSKLLFLVAILMALITTAIFFYSTQNEATETDEEEIPMVDVVVTTSAIQENQTITSEDVMLESVPEEQAHPSAIRTTEDAVGKFTTTTLESDEIVLQHRLKSDKDEQELISRKVQEGQRGVSIGTDMVRSVSNLIDPEDRVDIIFTYSEEEESEEDEEADSEIITELLLENVRVLAVGREMVSNSAGEEFAEYSSITLELTPEEAVGLVNSSERGTIHFTVHSRINQNDEEDDS</sequence>
<reference evidence="2 3" key="1">
    <citation type="submission" date="2017-06" db="EMBL/GenBank/DDBJ databases">
        <title>the draft geome sequence of Illustriluteabacillus marina B3227.</title>
        <authorList>
            <person name="He R.-H."/>
            <person name="Du Z.-J."/>
        </authorList>
    </citation>
    <scope>NUCLEOTIDE SEQUENCE [LARGE SCALE GENOMIC DNA]</scope>
    <source>
        <strain evidence="2 3">B3227</strain>
    </source>
</reference>
<accession>A0A2I0QSF5</accession>
<keyword evidence="3" id="KW-1185">Reference proteome</keyword>